<evidence type="ECO:0000256" key="9">
    <source>
        <dbReference type="HAMAP-Rule" id="MF_00812"/>
    </source>
</evidence>
<dbReference type="PIRSF" id="PIRSF023956">
    <property type="entry name" value="Thiopurine_S-methyltransferase"/>
    <property type="match status" value="1"/>
</dbReference>
<gene>
    <name evidence="9" type="primary">tpm</name>
    <name evidence="10" type="ORF">OC610_22455</name>
</gene>
<dbReference type="InterPro" id="IPR025835">
    <property type="entry name" value="Thiopurine_S-MeTrfase"/>
</dbReference>
<dbReference type="HAMAP" id="MF_00812">
    <property type="entry name" value="Thiopur_methtran"/>
    <property type="match status" value="1"/>
</dbReference>
<keyword evidence="5 9" id="KW-0963">Cytoplasm</keyword>
<evidence type="ECO:0000256" key="8">
    <source>
        <dbReference type="ARBA" id="ARBA00022691"/>
    </source>
</evidence>
<keyword evidence="11" id="KW-1185">Reference proteome</keyword>
<comment type="catalytic activity">
    <reaction evidence="1 9">
        <text>S-adenosyl-L-methionine + a thiopurine = S-adenosyl-L-homocysteine + a thiopurine S-methylether.</text>
        <dbReference type="EC" id="2.1.1.67"/>
    </reaction>
</comment>
<evidence type="ECO:0000256" key="6">
    <source>
        <dbReference type="ARBA" id="ARBA00022603"/>
    </source>
</evidence>
<dbReference type="Gene3D" id="3.40.50.150">
    <property type="entry name" value="Vaccinia Virus protein VP39"/>
    <property type="match status" value="1"/>
</dbReference>
<comment type="subcellular location">
    <subcellularLocation>
        <location evidence="2 9">Cytoplasm</location>
    </subcellularLocation>
</comment>
<protein>
    <recommendedName>
        <fullName evidence="4 9">Thiopurine S-methyltransferase</fullName>
        <ecNumber evidence="4 9">2.1.1.67</ecNumber>
    </recommendedName>
    <alternativeName>
        <fullName evidence="9">Thiopurine methyltransferase</fullName>
    </alternativeName>
</protein>
<dbReference type="GO" id="GO:0032259">
    <property type="term" value="P:methylation"/>
    <property type="evidence" value="ECO:0007669"/>
    <property type="project" value="UniProtKB-KW"/>
</dbReference>
<evidence type="ECO:0000313" key="11">
    <source>
        <dbReference type="Proteomes" id="UP001061999"/>
    </source>
</evidence>
<sequence length="234" mass="26501">MDPEFWHKRWSTNQIGFHQPEVNPYLQCFWPQLGLPEETRVLVPLCGKTLDLLWLAQQGFSVRGIELSEKAVTDFFQEHQLEPNVSEEGAFKIFRAGAIEIRCGDFFALTPLDVADCATLYDRAALIALPGPMRERYAAHLQSIMPDCVGLVITLDYDQDDMPGPPFSVGHDEVRRLLGGAWELQVLHEQDVLGESWKFLQAGVKRLDERVYLVSSRGVHSMTPSLKSPPPRLE</sequence>
<feature type="binding site" evidence="9">
    <location>
        <position position="45"/>
    </location>
    <ligand>
        <name>S-adenosyl-L-methionine</name>
        <dbReference type="ChEBI" id="CHEBI:59789"/>
    </ligand>
</feature>
<dbReference type="InterPro" id="IPR022474">
    <property type="entry name" value="Thiopur_S-MeTfrase_Se/Te_detox"/>
</dbReference>
<dbReference type="InterPro" id="IPR008854">
    <property type="entry name" value="TPMT"/>
</dbReference>
<dbReference type="PROSITE" id="PS51585">
    <property type="entry name" value="SAM_MT_TPMT"/>
    <property type="match status" value="1"/>
</dbReference>
<dbReference type="InterPro" id="IPR029063">
    <property type="entry name" value="SAM-dependent_MTases_sf"/>
</dbReference>
<reference evidence="10" key="1">
    <citation type="submission" date="2022-07" db="EMBL/GenBank/DDBJ databases">
        <title>Pseudomonas agronomica sp. nov.: a novel bacterium with biotechnological application in the synthesis of biofertilizers from valorized agricultural residues.</title>
        <authorList>
            <person name="Robas M."/>
            <person name="Fernandez V.M."/>
            <person name="Luna L."/>
            <person name="Provanza A."/>
            <person name="Jimenez P.A."/>
        </authorList>
    </citation>
    <scope>NUCLEOTIDE SEQUENCE</scope>
    <source>
        <strain evidence="10">SAICEU22T</strain>
    </source>
</reference>
<evidence type="ECO:0000256" key="1">
    <source>
        <dbReference type="ARBA" id="ARBA00000903"/>
    </source>
</evidence>
<comment type="caution">
    <text evidence="10">The sequence shown here is derived from an EMBL/GenBank/DDBJ whole genome shotgun (WGS) entry which is preliminary data.</text>
</comment>
<evidence type="ECO:0000256" key="2">
    <source>
        <dbReference type="ARBA" id="ARBA00004496"/>
    </source>
</evidence>
<name>A0ABT3FDQ4_9PSED</name>
<evidence type="ECO:0000256" key="7">
    <source>
        <dbReference type="ARBA" id="ARBA00022679"/>
    </source>
</evidence>
<evidence type="ECO:0000256" key="4">
    <source>
        <dbReference type="ARBA" id="ARBA00011905"/>
    </source>
</evidence>
<dbReference type="EMBL" id="JAOSHO010000449">
    <property type="protein sequence ID" value="MCW1247195.1"/>
    <property type="molecule type" value="Genomic_DNA"/>
</dbReference>
<evidence type="ECO:0000256" key="5">
    <source>
        <dbReference type="ARBA" id="ARBA00022490"/>
    </source>
</evidence>
<feature type="binding site" evidence="9">
    <location>
        <position position="123"/>
    </location>
    <ligand>
        <name>S-adenosyl-L-methionine</name>
        <dbReference type="ChEBI" id="CHEBI:59789"/>
    </ligand>
</feature>
<feature type="binding site" evidence="9">
    <location>
        <position position="66"/>
    </location>
    <ligand>
        <name>S-adenosyl-L-methionine</name>
        <dbReference type="ChEBI" id="CHEBI:59789"/>
    </ligand>
</feature>
<accession>A0ABT3FDQ4</accession>
<comment type="similarity">
    <text evidence="3 9">Belongs to the class I-like SAM-binding methyltransferase superfamily. TPMT family.</text>
</comment>
<dbReference type="PANTHER" id="PTHR10259:SF11">
    <property type="entry name" value="THIOPURINE S-METHYLTRANSFERASE"/>
    <property type="match status" value="1"/>
</dbReference>
<proteinExistence type="inferred from homology"/>
<dbReference type="GO" id="GO:0008119">
    <property type="term" value="F:thiopurine S-methyltransferase activity"/>
    <property type="evidence" value="ECO:0007669"/>
    <property type="project" value="UniProtKB-EC"/>
</dbReference>
<keyword evidence="6 9" id="KW-0489">Methyltransferase</keyword>
<feature type="binding site" evidence="9">
    <location>
        <position position="10"/>
    </location>
    <ligand>
        <name>S-adenosyl-L-methionine</name>
        <dbReference type="ChEBI" id="CHEBI:59789"/>
    </ligand>
</feature>
<dbReference type="Pfam" id="PF05724">
    <property type="entry name" value="TPMT"/>
    <property type="match status" value="1"/>
</dbReference>
<keyword evidence="8 9" id="KW-0949">S-adenosyl-L-methionine</keyword>
<evidence type="ECO:0000256" key="3">
    <source>
        <dbReference type="ARBA" id="ARBA00008145"/>
    </source>
</evidence>
<dbReference type="NCBIfam" id="NF009732">
    <property type="entry name" value="PRK13255.1"/>
    <property type="match status" value="1"/>
</dbReference>
<evidence type="ECO:0000313" key="10">
    <source>
        <dbReference type="EMBL" id="MCW1247195.1"/>
    </source>
</evidence>
<dbReference type="EC" id="2.1.1.67" evidence="4 9"/>
<dbReference type="SUPFAM" id="SSF53335">
    <property type="entry name" value="S-adenosyl-L-methionine-dependent methyltransferases"/>
    <property type="match status" value="1"/>
</dbReference>
<dbReference type="RefSeq" id="WP_264430869.1">
    <property type="nucleotide sequence ID" value="NZ_JAOSHO010000449.1"/>
</dbReference>
<keyword evidence="7 9" id="KW-0808">Transferase</keyword>
<dbReference type="PANTHER" id="PTHR10259">
    <property type="entry name" value="THIOPURINE S-METHYLTRANSFERASE"/>
    <property type="match status" value="1"/>
</dbReference>
<dbReference type="Proteomes" id="UP001061999">
    <property type="component" value="Unassembled WGS sequence"/>
</dbReference>
<dbReference type="NCBIfam" id="TIGR03840">
    <property type="entry name" value="TMPT_Se_Te"/>
    <property type="match status" value="1"/>
</dbReference>
<organism evidence="10 11">
    <name type="scientific">Pseudomonas agronomica</name>
    <dbReference type="NCBI Taxonomy" id="2979328"/>
    <lineage>
        <taxon>Bacteria</taxon>
        <taxon>Pseudomonadati</taxon>
        <taxon>Pseudomonadota</taxon>
        <taxon>Gammaproteobacteria</taxon>
        <taxon>Pseudomonadales</taxon>
        <taxon>Pseudomonadaceae</taxon>
        <taxon>Pseudomonas</taxon>
    </lineage>
</organism>